<accession>A0A381PZT7</accession>
<evidence type="ECO:0000313" key="1">
    <source>
        <dbReference type="EMBL" id="SUZ72144.1"/>
    </source>
</evidence>
<gene>
    <name evidence="1" type="ORF">METZ01_LOCUS24998</name>
</gene>
<reference evidence="1" key="1">
    <citation type="submission" date="2018-05" db="EMBL/GenBank/DDBJ databases">
        <authorList>
            <person name="Lanie J.A."/>
            <person name="Ng W.-L."/>
            <person name="Kazmierczak K.M."/>
            <person name="Andrzejewski T.M."/>
            <person name="Davidsen T.M."/>
            <person name="Wayne K.J."/>
            <person name="Tettelin H."/>
            <person name="Glass J.I."/>
            <person name="Rusch D."/>
            <person name="Podicherti R."/>
            <person name="Tsui H.-C.T."/>
            <person name="Winkler M.E."/>
        </authorList>
    </citation>
    <scope>NUCLEOTIDE SEQUENCE</scope>
</reference>
<name>A0A381PZT7_9ZZZZ</name>
<protein>
    <submittedName>
        <fullName evidence="1">Uncharacterized protein</fullName>
    </submittedName>
</protein>
<organism evidence="1">
    <name type="scientific">marine metagenome</name>
    <dbReference type="NCBI Taxonomy" id="408172"/>
    <lineage>
        <taxon>unclassified sequences</taxon>
        <taxon>metagenomes</taxon>
        <taxon>ecological metagenomes</taxon>
    </lineage>
</organism>
<sequence length="57" mass="6346">MLFSEEMLKISGSLLFNTPYGSSQISGLHLYCCARLSLRVCLSAHTGHSRGIRELNF</sequence>
<dbReference type="EMBL" id="UINC01001145">
    <property type="protein sequence ID" value="SUZ72144.1"/>
    <property type="molecule type" value="Genomic_DNA"/>
</dbReference>
<proteinExistence type="predicted"/>
<dbReference type="AlphaFoldDB" id="A0A381PZT7"/>